<dbReference type="InterPro" id="IPR023210">
    <property type="entry name" value="NADP_OxRdtase_dom"/>
</dbReference>
<dbReference type="GO" id="GO:0010349">
    <property type="term" value="F:L-galactose dehydrogenase activity"/>
    <property type="evidence" value="ECO:0007669"/>
    <property type="project" value="InterPro"/>
</dbReference>
<dbReference type="OrthoDB" id="48988at2759"/>
<dbReference type="InterPro" id="IPR036812">
    <property type="entry name" value="NAD(P)_OxRdtase_dom_sf"/>
</dbReference>
<dbReference type="InterPro" id="IPR044479">
    <property type="entry name" value="LGALDH-like"/>
</dbReference>
<dbReference type="GO" id="GO:0005829">
    <property type="term" value="C:cytosol"/>
    <property type="evidence" value="ECO:0007669"/>
    <property type="project" value="TreeGrafter"/>
</dbReference>
<protein>
    <submittedName>
        <fullName evidence="2">(diamondback moth) hypothetical protein</fullName>
    </submittedName>
</protein>
<name>A0A8S4G9W7_PLUXY</name>
<dbReference type="PANTHER" id="PTHR42686">
    <property type="entry name" value="GH17980P-RELATED"/>
    <property type="match status" value="1"/>
</dbReference>
<accession>A0A8S4G9W7</accession>
<dbReference type="CDD" id="cd19163">
    <property type="entry name" value="AKR_galDH"/>
    <property type="match status" value="1"/>
</dbReference>
<sequence>MRYNELGHTGMKVSHIGMGGAAFSNIYGSHDEQRGIELIRDGLRYGINYLETGPWYGQGSSERTYGKALQGIRRDTYYIAGKIGRYELDAAHMFDFSAEKTEAAVDQTLELLGLEYLDLIQIHDPTFAPDISVILNETLPALQRVVRAGKARFIGIADYDIDLMREIIDESEVKVSTVLSYAKSTMIDNRLQNYTKYFLTHGVGVINAAATGMGLLTSSGPQPWHPASDDVKALCRQASEYCKSQNVELARLATYFSLSQPGIATNICGFYDQQQLMDTLYVMHDGLSEVEERVLQEVQTKYFDKMLMHWDHVELPRYRQALEQAHCTST</sequence>
<reference evidence="2" key="1">
    <citation type="submission" date="2020-11" db="EMBL/GenBank/DDBJ databases">
        <authorList>
            <person name="Whiteford S."/>
        </authorList>
    </citation>
    <scope>NUCLEOTIDE SEQUENCE</scope>
</reference>
<dbReference type="PANTHER" id="PTHR42686:SF1">
    <property type="entry name" value="GH17980P-RELATED"/>
    <property type="match status" value="1"/>
</dbReference>
<feature type="domain" description="NADP-dependent oxidoreductase" evidence="1">
    <location>
        <begin position="16"/>
        <end position="286"/>
    </location>
</feature>
<dbReference type="AlphaFoldDB" id="A0A8S4G9W7"/>
<comment type="caution">
    <text evidence="2">The sequence shown here is derived from an EMBL/GenBank/DDBJ whole genome shotgun (WGS) entry which is preliminary data.</text>
</comment>
<dbReference type="Proteomes" id="UP000653454">
    <property type="component" value="Unassembled WGS sequence"/>
</dbReference>
<dbReference type="Pfam" id="PF00248">
    <property type="entry name" value="Aldo_ket_red"/>
    <property type="match status" value="1"/>
</dbReference>
<keyword evidence="3" id="KW-1185">Reference proteome</keyword>
<dbReference type="Gene3D" id="3.20.20.100">
    <property type="entry name" value="NADP-dependent oxidoreductase domain"/>
    <property type="match status" value="1"/>
</dbReference>
<evidence type="ECO:0000313" key="2">
    <source>
        <dbReference type="EMBL" id="CAG9137466.1"/>
    </source>
</evidence>
<gene>
    <name evidence="2" type="ORF">PLXY2_LOCUS15718</name>
</gene>
<dbReference type="SUPFAM" id="SSF51430">
    <property type="entry name" value="NAD(P)-linked oxidoreductase"/>
    <property type="match status" value="1"/>
</dbReference>
<organism evidence="2 3">
    <name type="scientific">Plutella xylostella</name>
    <name type="common">Diamondback moth</name>
    <name type="synonym">Plutella maculipennis</name>
    <dbReference type="NCBI Taxonomy" id="51655"/>
    <lineage>
        <taxon>Eukaryota</taxon>
        <taxon>Metazoa</taxon>
        <taxon>Ecdysozoa</taxon>
        <taxon>Arthropoda</taxon>
        <taxon>Hexapoda</taxon>
        <taxon>Insecta</taxon>
        <taxon>Pterygota</taxon>
        <taxon>Neoptera</taxon>
        <taxon>Endopterygota</taxon>
        <taxon>Lepidoptera</taxon>
        <taxon>Glossata</taxon>
        <taxon>Ditrysia</taxon>
        <taxon>Yponomeutoidea</taxon>
        <taxon>Plutellidae</taxon>
        <taxon>Plutella</taxon>
    </lineage>
</organism>
<dbReference type="InterPro" id="IPR020471">
    <property type="entry name" value="AKR"/>
</dbReference>
<proteinExistence type="predicted"/>
<evidence type="ECO:0000313" key="3">
    <source>
        <dbReference type="Proteomes" id="UP000653454"/>
    </source>
</evidence>
<evidence type="ECO:0000259" key="1">
    <source>
        <dbReference type="Pfam" id="PF00248"/>
    </source>
</evidence>
<dbReference type="EMBL" id="CAJHNJ030000247">
    <property type="protein sequence ID" value="CAG9137466.1"/>
    <property type="molecule type" value="Genomic_DNA"/>
</dbReference>